<accession>A0ABQ9X8P2</accession>
<gene>
    <name evidence="1" type="ORF">BLNAU_16072</name>
</gene>
<proteinExistence type="predicted"/>
<reference evidence="1 2" key="1">
    <citation type="journal article" date="2022" name="bioRxiv">
        <title>Genomics of Preaxostyla Flagellates Illuminates Evolutionary Transitions and the Path Towards Mitochondrial Loss.</title>
        <authorList>
            <person name="Novak L.V.F."/>
            <person name="Treitli S.C."/>
            <person name="Pyrih J."/>
            <person name="Halakuc P."/>
            <person name="Pipaliya S.V."/>
            <person name="Vacek V."/>
            <person name="Brzon O."/>
            <person name="Soukal P."/>
            <person name="Eme L."/>
            <person name="Dacks J.B."/>
            <person name="Karnkowska A."/>
            <person name="Elias M."/>
            <person name="Hampl V."/>
        </authorList>
    </citation>
    <scope>NUCLEOTIDE SEQUENCE [LARGE SCALE GENOMIC DNA]</scope>
    <source>
        <strain evidence="1">NAU3</strain>
        <tissue evidence="1">Gut</tissue>
    </source>
</reference>
<dbReference type="Proteomes" id="UP001281761">
    <property type="component" value="Unassembled WGS sequence"/>
</dbReference>
<comment type="caution">
    <text evidence="1">The sequence shown here is derived from an EMBL/GenBank/DDBJ whole genome shotgun (WGS) entry which is preliminary data.</text>
</comment>
<sequence>MRQATSYPQHSRPPIVTPVKYTIHDIPHNPPLTQSRLPNLSRLRILQEVSNRIKQRYTTQLLHQVLSLALCRRIFPKSILLSPFSSESHCPNPPSQFSVAFVNHPKFRIESHSAIRPNFSSAPSTPHISQRVTTSEFQLKLPRDLRFTAYEPHPFVDFDENDTFVPHFPSTDPLLITNIRRAGLIFLSLSDFVEEGHSFDDESLKKAILCLRIICNIQNMNDEKDRFTISHHELLRHIVPPTLDRTKLFLERVRILLSSPNATFIGSVLKLLEALLPRDEPGEAQAFWNSNIFSHLRISDADYEHISCTALISFLSFLSLQSFHLTNISIHTNHEAPPSDESAEKLLTEMLVPLKPLFLTLYRKRFQTENVIDNIRCPCVCLALLRDPFVTWKFHEATLHFVRSLPICLTILSVLIDHDKNREISNSLRHILCTFAPHSTVSSMRREKMLLTDMSSEGLDDEIELFVWTSERRLGIFETFTHIPVSSIACDLLRSLGGNSRFLFSD</sequence>
<organism evidence="1 2">
    <name type="scientific">Blattamonas nauphoetae</name>
    <dbReference type="NCBI Taxonomy" id="2049346"/>
    <lineage>
        <taxon>Eukaryota</taxon>
        <taxon>Metamonada</taxon>
        <taxon>Preaxostyla</taxon>
        <taxon>Oxymonadida</taxon>
        <taxon>Blattamonas</taxon>
    </lineage>
</organism>
<evidence type="ECO:0000313" key="2">
    <source>
        <dbReference type="Proteomes" id="UP001281761"/>
    </source>
</evidence>
<keyword evidence="2" id="KW-1185">Reference proteome</keyword>
<evidence type="ECO:0000313" key="1">
    <source>
        <dbReference type="EMBL" id="KAK2948966.1"/>
    </source>
</evidence>
<name>A0ABQ9X8P2_9EUKA</name>
<protein>
    <submittedName>
        <fullName evidence="1">Uncharacterized protein</fullName>
    </submittedName>
</protein>
<dbReference type="EMBL" id="JARBJD010000165">
    <property type="protein sequence ID" value="KAK2948966.1"/>
    <property type="molecule type" value="Genomic_DNA"/>
</dbReference>